<keyword evidence="1" id="KW-0472">Membrane</keyword>
<feature type="transmembrane region" description="Helical" evidence="1">
    <location>
        <begin position="67"/>
        <end position="87"/>
    </location>
</feature>
<dbReference type="RefSeq" id="WP_124738013.1">
    <property type="nucleotide sequence ID" value="NZ_CP034086.1"/>
</dbReference>
<keyword evidence="1" id="KW-0812">Transmembrane</keyword>
<dbReference type="AlphaFoldDB" id="A0A3G8M2J5"/>
<feature type="transmembrane region" description="Helical" evidence="1">
    <location>
        <begin position="133"/>
        <end position="151"/>
    </location>
</feature>
<protein>
    <submittedName>
        <fullName evidence="2">Uncharacterized protein</fullName>
    </submittedName>
</protein>
<dbReference type="EMBL" id="CP034086">
    <property type="protein sequence ID" value="AZG76189.1"/>
    <property type="molecule type" value="Genomic_DNA"/>
</dbReference>
<dbReference type="KEGG" id="mros:EHO51_05270"/>
<evidence type="ECO:0000256" key="1">
    <source>
        <dbReference type="SAM" id="Phobius"/>
    </source>
</evidence>
<feature type="transmembrane region" description="Helical" evidence="1">
    <location>
        <begin position="7"/>
        <end position="29"/>
    </location>
</feature>
<reference evidence="2 3" key="1">
    <citation type="submission" date="2018-11" db="EMBL/GenBank/DDBJ databases">
        <title>Genome squencing of methanotrophic bacteria isolated from alkaline groundwater in Korea.</title>
        <authorList>
            <person name="Nguyen L.N."/>
        </authorList>
    </citation>
    <scope>NUCLEOTIDE SEQUENCE [LARGE SCALE GENOMIC DNA]</scope>
    <source>
        <strain evidence="2 3">GW6</strain>
    </source>
</reference>
<proteinExistence type="predicted"/>
<sequence>MMRRIVVMAFGFVLAVGVAAIFLIVSALLDPATREAGFAAATSGLFAFVEEDVRAGGWSDPLATFGFILWSMIIATCVAPLAVAALIGEIAGARSLLWYSGASATLAGASPWIARAAMGLDRAREASPLELRIALLFFLTGAVAGAIYWLIAAPPPPARQMARPKPPLGEV</sequence>
<feature type="transmembrane region" description="Helical" evidence="1">
    <location>
        <begin position="96"/>
        <end position="113"/>
    </location>
</feature>
<accession>A0A3G8M2J5</accession>
<gene>
    <name evidence="2" type="ORF">EHO51_05270</name>
</gene>
<keyword evidence="1" id="KW-1133">Transmembrane helix</keyword>
<dbReference type="Proteomes" id="UP000273982">
    <property type="component" value="Chromosome"/>
</dbReference>
<organism evidence="2 3">
    <name type="scientific">Methylocystis rosea</name>
    <dbReference type="NCBI Taxonomy" id="173366"/>
    <lineage>
        <taxon>Bacteria</taxon>
        <taxon>Pseudomonadati</taxon>
        <taxon>Pseudomonadota</taxon>
        <taxon>Alphaproteobacteria</taxon>
        <taxon>Hyphomicrobiales</taxon>
        <taxon>Methylocystaceae</taxon>
        <taxon>Methylocystis</taxon>
    </lineage>
</organism>
<evidence type="ECO:0000313" key="2">
    <source>
        <dbReference type="EMBL" id="AZG76189.1"/>
    </source>
</evidence>
<evidence type="ECO:0000313" key="3">
    <source>
        <dbReference type="Proteomes" id="UP000273982"/>
    </source>
</evidence>
<name>A0A3G8M2J5_9HYPH</name>